<dbReference type="AlphaFoldDB" id="A0A4Y3HXP8"/>
<feature type="compositionally biased region" description="Polar residues" evidence="1">
    <location>
        <begin position="8"/>
        <end position="21"/>
    </location>
</feature>
<gene>
    <name evidence="2" type="ORF">VIN01S_27530</name>
</gene>
<sequence length="60" mass="6346">MGVKTNDDNVQASVVSATNSPMSPCCNKNHGKAIITSPDEIPSQNNPLKCGKNFVFISVP</sequence>
<evidence type="ECO:0000313" key="2">
    <source>
        <dbReference type="EMBL" id="GEA51949.1"/>
    </source>
</evidence>
<proteinExistence type="predicted"/>
<comment type="caution">
    <text evidence="2">The sequence shown here is derived from an EMBL/GenBank/DDBJ whole genome shotgun (WGS) entry which is preliminary data.</text>
</comment>
<reference evidence="2 3" key="1">
    <citation type="submission" date="2019-06" db="EMBL/GenBank/DDBJ databases">
        <title>Whole genome shotgun sequence of Vibrio inusitatus NBRC 102082.</title>
        <authorList>
            <person name="Hosoyama A."/>
            <person name="Uohara A."/>
            <person name="Ohji S."/>
            <person name="Ichikawa N."/>
        </authorList>
    </citation>
    <scope>NUCLEOTIDE SEQUENCE [LARGE SCALE GENOMIC DNA]</scope>
    <source>
        <strain evidence="2 3">NBRC 102082</strain>
    </source>
</reference>
<name>A0A4Y3HXP8_9VIBR</name>
<dbReference type="EMBL" id="BJLF01000014">
    <property type="protein sequence ID" value="GEA51949.1"/>
    <property type="molecule type" value="Genomic_DNA"/>
</dbReference>
<accession>A0A4Y3HXP8</accession>
<dbReference type="Proteomes" id="UP000318717">
    <property type="component" value="Unassembled WGS sequence"/>
</dbReference>
<protein>
    <submittedName>
        <fullName evidence="2">Uncharacterized protein</fullName>
    </submittedName>
</protein>
<organism evidence="2 3">
    <name type="scientific">Vibrio inusitatus NBRC 102082</name>
    <dbReference type="NCBI Taxonomy" id="1219070"/>
    <lineage>
        <taxon>Bacteria</taxon>
        <taxon>Pseudomonadati</taxon>
        <taxon>Pseudomonadota</taxon>
        <taxon>Gammaproteobacteria</taxon>
        <taxon>Vibrionales</taxon>
        <taxon>Vibrionaceae</taxon>
        <taxon>Vibrio</taxon>
    </lineage>
</organism>
<evidence type="ECO:0000256" key="1">
    <source>
        <dbReference type="SAM" id="MobiDB-lite"/>
    </source>
</evidence>
<feature type="region of interest" description="Disordered" evidence="1">
    <location>
        <begin position="1"/>
        <end position="21"/>
    </location>
</feature>
<evidence type="ECO:0000313" key="3">
    <source>
        <dbReference type="Proteomes" id="UP000318717"/>
    </source>
</evidence>
<keyword evidence="3" id="KW-1185">Reference proteome</keyword>